<comment type="caution">
    <text evidence="2">The sequence shown here is derived from an EMBL/GenBank/DDBJ whole genome shotgun (WGS) entry which is preliminary data.</text>
</comment>
<gene>
    <name evidence="2" type="ORF">GMARGA_LOCUS11476</name>
</gene>
<feature type="compositionally biased region" description="Polar residues" evidence="1">
    <location>
        <begin position="8"/>
        <end position="20"/>
    </location>
</feature>
<dbReference type="EMBL" id="CAJVQB010006723">
    <property type="protein sequence ID" value="CAG8690406.1"/>
    <property type="molecule type" value="Genomic_DNA"/>
</dbReference>
<keyword evidence="3" id="KW-1185">Reference proteome</keyword>
<feature type="region of interest" description="Disordered" evidence="1">
    <location>
        <begin position="1"/>
        <end position="20"/>
    </location>
</feature>
<sequence>DKRPENPYKNNNQGPEAQGNVTIEQDVHMVEIDLAPDTGKGQPNIDEENSSPQNLFRQEIVTGKKDVQMSESGVIPKTEKIQLNPNNNKRVSPISTGLVTGTIESLSKANIIPDNFTASRSNKDWTQNDMSHD</sequence>
<feature type="non-terminal residue" evidence="2">
    <location>
        <position position="1"/>
    </location>
</feature>
<evidence type="ECO:0000313" key="2">
    <source>
        <dbReference type="EMBL" id="CAG8690406.1"/>
    </source>
</evidence>
<evidence type="ECO:0000313" key="3">
    <source>
        <dbReference type="Proteomes" id="UP000789901"/>
    </source>
</evidence>
<organism evidence="2 3">
    <name type="scientific">Gigaspora margarita</name>
    <dbReference type="NCBI Taxonomy" id="4874"/>
    <lineage>
        <taxon>Eukaryota</taxon>
        <taxon>Fungi</taxon>
        <taxon>Fungi incertae sedis</taxon>
        <taxon>Mucoromycota</taxon>
        <taxon>Glomeromycotina</taxon>
        <taxon>Glomeromycetes</taxon>
        <taxon>Diversisporales</taxon>
        <taxon>Gigasporaceae</taxon>
        <taxon>Gigaspora</taxon>
    </lineage>
</organism>
<reference evidence="2 3" key="1">
    <citation type="submission" date="2021-06" db="EMBL/GenBank/DDBJ databases">
        <authorList>
            <person name="Kallberg Y."/>
            <person name="Tangrot J."/>
            <person name="Rosling A."/>
        </authorList>
    </citation>
    <scope>NUCLEOTIDE SEQUENCE [LARGE SCALE GENOMIC DNA]</scope>
    <source>
        <strain evidence="2 3">120-4 pot B 10/14</strain>
    </source>
</reference>
<proteinExistence type="predicted"/>
<accession>A0ABN7UWP4</accession>
<name>A0ABN7UWP4_GIGMA</name>
<protein>
    <submittedName>
        <fullName evidence="2">18787_t:CDS:1</fullName>
    </submittedName>
</protein>
<evidence type="ECO:0000256" key="1">
    <source>
        <dbReference type="SAM" id="MobiDB-lite"/>
    </source>
</evidence>
<dbReference type="Proteomes" id="UP000789901">
    <property type="component" value="Unassembled WGS sequence"/>
</dbReference>